<dbReference type="Gene3D" id="2.30.30.40">
    <property type="entry name" value="SH3 Domains"/>
    <property type="match status" value="1"/>
</dbReference>
<dbReference type="GO" id="GO:0016787">
    <property type="term" value="F:hydrolase activity"/>
    <property type="evidence" value="ECO:0007669"/>
    <property type="project" value="UniProtKB-KW"/>
</dbReference>
<protein>
    <submittedName>
        <fullName evidence="3">Predicted hydrolase of the alpha/beta superfamily</fullName>
    </submittedName>
</protein>
<dbReference type="Pfam" id="PF00756">
    <property type="entry name" value="Esterase"/>
    <property type="match status" value="1"/>
</dbReference>
<keyword evidence="1" id="KW-0732">Signal</keyword>
<keyword evidence="4" id="KW-1185">Reference proteome</keyword>
<dbReference type="Gene3D" id="3.40.50.1820">
    <property type="entry name" value="alpha/beta hydrolase"/>
    <property type="match status" value="1"/>
</dbReference>
<evidence type="ECO:0000313" key="4">
    <source>
        <dbReference type="Proteomes" id="UP000199021"/>
    </source>
</evidence>
<sequence length="479" mass="54620">MAHRMRSFLSLLLLTILCTCVRAQKDVTFGQQYTLPSTMLAEDRVLNVLLPREYADSTAKEYPVIYLLDGAASEDFFHVAGLVRYYQDHHMMPPTILVGIANTDRKRDMTYPSSDPRDRADFPTTGGSARFIEFLQKELTNWTETTFRTTEHRTLVGQSLAGLLATEVLLKYPGHYDDYIIISPSLWWDREGLYQRMDSLTSALTDLPQRVFLSAGTEYPVMVNGSQKLARLLEDRTDATFLHLPAEDHNTILHEALNRAFDQWYDPTVIRPYHFANAWNGLNIRSAPSLDSAVVGKLDYGASLGIIRQQEEETVIDGLSGKWTFIGSDIGRGWVFDAYVSPVGVFTQRAALADYAKGNLFLDDSLNYSNHEEEDHAYRLNIRKDDHGNQLVKFNQWETCWADLRLAGLNESQAQVTTENWLRCEKIDVGLLSPRKIHSDVVGTEFFYREKETNNLADWSYVRITFVQGVLSIKQSCLE</sequence>
<dbReference type="OrthoDB" id="9784036at2"/>
<dbReference type="InterPro" id="IPR003646">
    <property type="entry name" value="SH3-like_bac-type"/>
</dbReference>
<dbReference type="PANTHER" id="PTHR48098">
    <property type="entry name" value="ENTEROCHELIN ESTERASE-RELATED"/>
    <property type="match status" value="1"/>
</dbReference>
<dbReference type="SUPFAM" id="SSF53474">
    <property type="entry name" value="alpha/beta-Hydrolases"/>
    <property type="match status" value="1"/>
</dbReference>
<dbReference type="InterPro" id="IPR000801">
    <property type="entry name" value="Esterase-like"/>
</dbReference>
<feature type="chain" id="PRO_5011623173" evidence="1">
    <location>
        <begin position="24"/>
        <end position="479"/>
    </location>
</feature>
<dbReference type="InParanoid" id="A0A1H9K3K3"/>
<accession>A0A1H9K3K3</accession>
<organism evidence="3 4">
    <name type="scientific">Neolewinella agarilytica</name>
    <dbReference type="NCBI Taxonomy" id="478744"/>
    <lineage>
        <taxon>Bacteria</taxon>
        <taxon>Pseudomonadati</taxon>
        <taxon>Bacteroidota</taxon>
        <taxon>Saprospiria</taxon>
        <taxon>Saprospirales</taxon>
        <taxon>Lewinellaceae</taxon>
        <taxon>Neolewinella</taxon>
    </lineage>
</organism>
<keyword evidence="3" id="KW-0378">Hydrolase</keyword>
<dbReference type="Proteomes" id="UP000199021">
    <property type="component" value="Unassembled WGS sequence"/>
</dbReference>
<evidence type="ECO:0000256" key="1">
    <source>
        <dbReference type="SAM" id="SignalP"/>
    </source>
</evidence>
<feature type="signal peptide" evidence="1">
    <location>
        <begin position="1"/>
        <end position="23"/>
    </location>
</feature>
<dbReference type="InterPro" id="IPR029058">
    <property type="entry name" value="AB_hydrolase_fold"/>
</dbReference>
<evidence type="ECO:0000259" key="2">
    <source>
        <dbReference type="Pfam" id="PF08239"/>
    </source>
</evidence>
<name>A0A1H9K3K3_9BACT</name>
<dbReference type="AlphaFoldDB" id="A0A1H9K3K3"/>
<dbReference type="Pfam" id="PF08239">
    <property type="entry name" value="SH3_3"/>
    <property type="match status" value="1"/>
</dbReference>
<feature type="domain" description="SH3b" evidence="2">
    <location>
        <begin position="281"/>
        <end position="341"/>
    </location>
</feature>
<dbReference type="InterPro" id="IPR050583">
    <property type="entry name" value="Mycobacterial_A85_antigen"/>
</dbReference>
<dbReference type="STRING" id="478744.SAMN05444359_11966"/>
<dbReference type="PANTHER" id="PTHR48098:SF6">
    <property type="entry name" value="FERRI-BACILLIBACTIN ESTERASE BESA"/>
    <property type="match status" value="1"/>
</dbReference>
<evidence type="ECO:0000313" key="3">
    <source>
        <dbReference type="EMBL" id="SEQ93537.1"/>
    </source>
</evidence>
<dbReference type="EMBL" id="FOFB01000019">
    <property type="protein sequence ID" value="SEQ93537.1"/>
    <property type="molecule type" value="Genomic_DNA"/>
</dbReference>
<proteinExistence type="predicted"/>
<reference evidence="4" key="1">
    <citation type="submission" date="2016-10" db="EMBL/GenBank/DDBJ databases">
        <authorList>
            <person name="Varghese N."/>
            <person name="Submissions S."/>
        </authorList>
    </citation>
    <scope>NUCLEOTIDE SEQUENCE [LARGE SCALE GENOMIC DNA]</scope>
    <source>
        <strain evidence="4">DSM 24740</strain>
    </source>
</reference>
<gene>
    <name evidence="3" type="ORF">SAMN05444359_11966</name>
</gene>